<dbReference type="Gene3D" id="1.25.40.10">
    <property type="entry name" value="Tetratricopeptide repeat domain"/>
    <property type="match status" value="2"/>
</dbReference>
<dbReference type="PANTHER" id="PTHR16214">
    <property type="entry name" value="TRANSMEMBRANE PROTEIN 260"/>
    <property type="match status" value="1"/>
</dbReference>
<keyword evidence="2 3" id="KW-0802">TPR repeat</keyword>
<dbReference type="Pfam" id="PF13432">
    <property type="entry name" value="TPR_16"/>
    <property type="match status" value="1"/>
</dbReference>
<reference evidence="5 6" key="1">
    <citation type="journal article" date="2016" name="Nat. Commun.">
        <title>Thousands of microbial genomes shed light on interconnected biogeochemical processes in an aquifer system.</title>
        <authorList>
            <person name="Anantharaman K."/>
            <person name="Brown C.T."/>
            <person name="Hug L.A."/>
            <person name="Sharon I."/>
            <person name="Castelle C.J."/>
            <person name="Probst A.J."/>
            <person name="Thomas B.C."/>
            <person name="Singh A."/>
            <person name="Wilkins M.J."/>
            <person name="Karaoz U."/>
            <person name="Brodie E.L."/>
            <person name="Williams K.H."/>
            <person name="Hubbard S.S."/>
            <person name="Banfield J.F."/>
        </authorList>
    </citation>
    <scope>NUCLEOTIDE SEQUENCE [LARGE SCALE GENOMIC DNA]</scope>
</reference>
<evidence type="ECO:0000313" key="5">
    <source>
        <dbReference type="EMBL" id="OGK27578.1"/>
    </source>
</evidence>
<evidence type="ECO:0000256" key="2">
    <source>
        <dbReference type="ARBA" id="ARBA00022803"/>
    </source>
</evidence>
<sequence length="786" mass="90509">MVSYLIRNKVVVFFWLASFFIPLAIYTITLAPTITFGDSGELVTAAYHLGISHPPGSPFWTILAKLFTLIPVNSVAWRVNFSSAFFSSISASLFFLVLLYVTNLFNIKARKVYVYSLLLISTLLFSFSKTTWTVSVIAEVWSLNNLLFCMLLLTLFSWVRSKKPKFLYLSAFLFGLSLATHYLVLILLPTLIIWVFLNDVGIIKRYKVVFFVTLFFLLGLSFYLYLPIRARANPAINWGRPDTIQSFIQYIQRKQFGIGLSGSEAKLGVYLPISSFTSAGDLISRPFSSLVAFFLSVGKEFPPWFLLISFTGLFLFTYEAWRKKKLRSWWLLTILCFLLSGWGFAFLTNASTPDSNTFFAHYLYSFFILYIWFCIASLWLVEKVTPKLARLSLIVIGISVLLLFSYLNTNVKVSNWSNNRLAYEHGMNILNTVDRNAIIVADKNIWIFPLLYLTTVEKKRPDVTLYDRSNNLFNRIYAQKTIPIRSYEDLNKHRQIVEKKIIEENPKRPLYFAADKDFENYDSETLQEGIVYKNKRIPAKNIDFAKEYGNILSRTKISWLDSESEYILSYYHLRFGDKLQADGKTQEALEEYKKAQELGRNQIIALENVAVTYIRLGKIEQGEKLIRAILSKDPKNASALKNLAKVYEMKGETGKQIQMYEESAKSDAKDLETTISLGVLYEEKKDIPKALEYYVKALQLTSDQSLLLLKLAELFPKIGECDEAKKALNQIQKEPIKAYIFNNVGICYARKNAYDEARLYWEKALTVDPSYQPAKDNLQRLMEISK</sequence>
<name>A0A1F7H8V4_9BACT</name>
<feature type="transmembrane region" description="Helical" evidence="4">
    <location>
        <begin position="388"/>
        <end position="407"/>
    </location>
</feature>
<organism evidence="5 6">
    <name type="scientific">Candidatus Roizmanbacteria bacterium RIFCSPHIGHO2_02_FULL_39_9</name>
    <dbReference type="NCBI Taxonomy" id="1802040"/>
    <lineage>
        <taxon>Bacteria</taxon>
        <taxon>Candidatus Roizmaniibacteriota</taxon>
    </lineage>
</organism>
<dbReference type="PROSITE" id="PS50005">
    <property type="entry name" value="TPR"/>
    <property type="match status" value="2"/>
</dbReference>
<keyword evidence="4" id="KW-1133">Transmembrane helix</keyword>
<feature type="transmembrane region" description="Helical" evidence="4">
    <location>
        <begin position="140"/>
        <end position="159"/>
    </location>
</feature>
<dbReference type="PANTHER" id="PTHR16214:SF3">
    <property type="entry name" value="TRANSMEMBRANE PROTEIN 260"/>
    <property type="match status" value="1"/>
</dbReference>
<feature type="transmembrane region" description="Helical" evidence="4">
    <location>
        <begin position="328"/>
        <end position="347"/>
    </location>
</feature>
<dbReference type="Pfam" id="PF07719">
    <property type="entry name" value="TPR_2"/>
    <property type="match status" value="1"/>
</dbReference>
<proteinExistence type="predicted"/>
<accession>A0A1F7H8V4</accession>
<dbReference type="InterPro" id="IPR021280">
    <property type="entry name" value="TMEM260-like"/>
</dbReference>
<gene>
    <name evidence="5" type="ORF">A3C28_06125</name>
</gene>
<feature type="transmembrane region" description="Helical" evidence="4">
    <location>
        <begin position="166"/>
        <end position="196"/>
    </location>
</feature>
<keyword evidence="4" id="KW-0472">Membrane</keyword>
<feature type="transmembrane region" description="Helical" evidence="4">
    <location>
        <begin position="84"/>
        <end position="105"/>
    </location>
</feature>
<evidence type="ECO:0000256" key="4">
    <source>
        <dbReference type="SAM" id="Phobius"/>
    </source>
</evidence>
<dbReference type="SMART" id="SM00028">
    <property type="entry name" value="TPR"/>
    <property type="match status" value="5"/>
</dbReference>
<dbReference type="SUPFAM" id="SSF48452">
    <property type="entry name" value="TPR-like"/>
    <property type="match status" value="1"/>
</dbReference>
<dbReference type="Pfam" id="PF13181">
    <property type="entry name" value="TPR_8"/>
    <property type="match status" value="1"/>
</dbReference>
<dbReference type="InterPro" id="IPR011990">
    <property type="entry name" value="TPR-like_helical_dom_sf"/>
</dbReference>
<keyword evidence="4" id="KW-0812">Transmembrane</keyword>
<evidence type="ECO:0000256" key="1">
    <source>
        <dbReference type="ARBA" id="ARBA00022737"/>
    </source>
</evidence>
<feature type="repeat" description="TPR" evidence="3">
    <location>
        <begin position="671"/>
        <end position="704"/>
    </location>
</feature>
<protein>
    <submittedName>
        <fullName evidence="5">Uncharacterized protein</fullName>
    </submittedName>
</protein>
<dbReference type="STRING" id="1802040.A3C28_06125"/>
<dbReference type="InterPro" id="IPR052724">
    <property type="entry name" value="GT117_domain-containing"/>
</dbReference>
<dbReference type="AlphaFoldDB" id="A0A1F7H8V4"/>
<dbReference type="Pfam" id="PF11028">
    <property type="entry name" value="TMEM260-like"/>
    <property type="match status" value="1"/>
</dbReference>
<evidence type="ECO:0000313" key="6">
    <source>
        <dbReference type="Proteomes" id="UP000178597"/>
    </source>
</evidence>
<feature type="repeat" description="TPR" evidence="3">
    <location>
        <begin position="738"/>
        <end position="771"/>
    </location>
</feature>
<feature type="transmembrane region" description="Helical" evidence="4">
    <location>
        <begin position="359"/>
        <end position="381"/>
    </location>
</feature>
<dbReference type="InterPro" id="IPR013105">
    <property type="entry name" value="TPR_2"/>
</dbReference>
<feature type="transmembrane region" description="Helical" evidence="4">
    <location>
        <begin position="12"/>
        <end position="34"/>
    </location>
</feature>
<dbReference type="InterPro" id="IPR019734">
    <property type="entry name" value="TPR_rpt"/>
</dbReference>
<feature type="transmembrane region" description="Helical" evidence="4">
    <location>
        <begin position="112"/>
        <end position="128"/>
    </location>
</feature>
<comment type="caution">
    <text evidence="5">The sequence shown here is derived from an EMBL/GenBank/DDBJ whole genome shotgun (WGS) entry which is preliminary data.</text>
</comment>
<evidence type="ECO:0000256" key="3">
    <source>
        <dbReference type="PROSITE-ProRule" id="PRU00339"/>
    </source>
</evidence>
<dbReference type="Proteomes" id="UP000178597">
    <property type="component" value="Unassembled WGS sequence"/>
</dbReference>
<keyword evidence="1" id="KW-0677">Repeat</keyword>
<feature type="transmembrane region" description="Helical" evidence="4">
    <location>
        <begin position="208"/>
        <end position="226"/>
    </location>
</feature>
<dbReference type="EMBL" id="MFZP01000025">
    <property type="protein sequence ID" value="OGK27578.1"/>
    <property type="molecule type" value="Genomic_DNA"/>
</dbReference>